<evidence type="ECO:0000313" key="9">
    <source>
        <dbReference type="Proteomes" id="UP000651728"/>
    </source>
</evidence>
<keyword evidence="9" id="KW-1185">Reference proteome</keyword>
<dbReference type="InterPro" id="IPR036271">
    <property type="entry name" value="Tet_transcr_reg_TetR-rel_C_sf"/>
</dbReference>
<dbReference type="RefSeq" id="WP_239101763.1">
    <property type="nucleotide sequence ID" value="NZ_BAABEJ010000002.1"/>
</dbReference>
<dbReference type="InterPro" id="IPR050109">
    <property type="entry name" value="HTH-type_TetR-like_transc_reg"/>
</dbReference>
<evidence type="ECO:0008006" key="10">
    <source>
        <dbReference type="Google" id="ProtNLM"/>
    </source>
</evidence>
<name>A0ABQ4FMZ4_9ACTN</name>
<keyword evidence="3" id="KW-0804">Transcription</keyword>
<dbReference type="Gene3D" id="3.30.70.20">
    <property type="match status" value="1"/>
</dbReference>
<comment type="caution">
    <text evidence="8">The sequence shown here is derived from an EMBL/GenBank/DDBJ whole genome shotgun (WGS) entry which is preliminary data.</text>
</comment>
<evidence type="ECO:0000259" key="7">
    <source>
        <dbReference type="PROSITE" id="PS51379"/>
    </source>
</evidence>
<evidence type="ECO:0000259" key="6">
    <source>
        <dbReference type="PROSITE" id="PS50977"/>
    </source>
</evidence>
<feature type="DNA-binding region" description="H-T-H motif" evidence="4">
    <location>
        <begin position="33"/>
        <end position="52"/>
    </location>
</feature>
<keyword evidence="2 4" id="KW-0238">DNA-binding</keyword>
<gene>
    <name evidence="8" type="ORF">Mam01_63580</name>
</gene>
<feature type="domain" description="HTH tetR-type" evidence="6">
    <location>
        <begin position="10"/>
        <end position="70"/>
    </location>
</feature>
<dbReference type="PANTHER" id="PTHR30055:SF234">
    <property type="entry name" value="HTH-TYPE TRANSCRIPTIONAL REGULATOR BETI"/>
    <property type="match status" value="1"/>
</dbReference>
<sequence>MGRIAGVTAAETRARLLRAAADVFARRGYDGTRVADIAAAAGVSNGALYAHFGSKAELIAAALHAHGPGLLAELLAADPARPVADLLVAVGRRLPHRLDARSSLIAEALVAARRDEDVARPMREYVAERAGWLTGLVRGAQDDGAIDPAVSPGALAHLCLLLAMGSVLVTPDLHRVGDEEWSALLTRLVAALAPTGPHPQPDPGSAGSATMKVQIDPGRCQGHGRCHDLAPGLFEEDDEGYGRVPGDGAVPPGQEQAARLAAANCPERAVVLTEEA</sequence>
<feature type="region of interest" description="Disordered" evidence="5">
    <location>
        <begin position="234"/>
        <end position="255"/>
    </location>
</feature>
<dbReference type="InterPro" id="IPR017896">
    <property type="entry name" value="4Fe4S_Fe-S-bd"/>
</dbReference>
<accession>A0ABQ4FMZ4</accession>
<dbReference type="PROSITE" id="PS51379">
    <property type="entry name" value="4FE4S_FER_2"/>
    <property type="match status" value="1"/>
</dbReference>
<feature type="domain" description="4Fe-4S ferredoxin-type" evidence="7">
    <location>
        <begin position="211"/>
        <end position="239"/>
    </location>
</feature>
<evidence type="ECO:0000256" key="5">
    <source>
        <dbReference type="SAM" id="MobiDB-lite"/>
    </source>
</evidence>
<evidence type="ECO:0000256" key="3">
    <source>
        <dbReference type="ARBA" id="ARBA00023163"/>
    </source>
</evidence>
<dbReference type="PANTHER" id="PTHR30055">
    <property type="entry name" value="HTH-TYPE TRANSCRIPTIONAL REGULATOR RUTR"/>
    <property type="match status" value="1"/>
</dbReference>
<dbReference type="EMBL" id="BOOB01000055">
    <property type="protein sequence ID" value="GIH36194.1"/>
    <property type="molecule type" value="Genomic_DNA"/>
</dbReference>
<dbReference type="SUPFAM" id="SSF54862">
    <property type="entry name" value="4Fe-4S ferredoxins"/>
    <property type="match status" value="1"/>
</dbReference>
<proteinExistence type="predicted"/>
<protein>
    <recommendedName>
        <fullName evidence="10">TetR family transcriptional regulator</fullName>
    </recommendedName>
</protein>
<evidence type="ECO:0000256" key="4">
    <source>
        <dbReference type="PROSITE-ProRule" id="PRU00335"/>
    </source>
</evidence>
<evidence type="ECO:0000256" key="2">
    <source>
        <dbReference type="ARBA" id="ARBA00023125"/>
    </source>
</evidence>
<dbReference type="SUPFAM" id="SSF48498">
    <property type="entry name" value="Tetracyclin repressor-like, C-terminal domain"/>
    <property type="match status" value="1"/>
</dbReference>
<dbReference type="SUPFAM" id="SSF46689">
    <property type="entry name" value="Homeodomain-like"/>
    <property type="match status" value="1"/>
</dbReference>
<evidence type="ECO:0000313" key="8">
    <source>
        <dbReference type="EMBL" id="GIH36194.1"/>
    </source>
</evidence>
<dbReference type="Pfam" id="PF13459">
    <property type="entry name" value="Fer4_15"/>
    <property type="match status" value="1"/>
</dbReference>
<keyword evidence="1" id="KW-0805">Transcription regulation</keyword>
<dbReference type="Pfam" id="PF00440">
    <property type="entry name" value="TetR_N"/>
    <property type="match status" value="1"/>
</dbReference>
<dbReference type="Proteomes" id="UP000651728">
    <property type="component" value="Unassembled WGS sequence"/>
</dbReference>
<dbReference type="Gene3D" id="1.10.357.10">
    <property type="entry name" value="Tetracycline Repressor, domain 2"/>
    <property type="match status" value="1"/>
</dbReference>
<dbReference type="PROSITE" id="PS50977">
    <property type="entry name" value="HTH_TETR_2"/>
    <property type="match status" value="1"/>
</dbReference>
<dbReference type="PRINTS" id="PR00455">
    <property type="entry name" value="HTHTETR"/>
</dbReference>
<evidence type="ECO:0000256" key="1">
    <source>
        <dbReference type="ARBA" id="ARBA00023015"/>
    </source>
</evidence>
<organism evidence="8 9">
    <name type="scientific">Microbispora amethystogenes</name>
    <dbReference type="NCBI Taxonomy" id="1427754"/>
    <lineage>
        <taxon>Bacteria</taxon>
        <taxon>Bacillati</taxon>
        <taxon>Actinomycetota</taxon>
        <taxon>Actinomycetes</taxon>
        <taxon>Streptosporangiales</taxon>
        <taxon>Streptosporangiaceae</taxon>
        <taxon>Microbispora</taxon>
    </lineage>
</organism>
<dbReference type="InterPro" id="IPR009057">
    <property type="entry name" value="Homeodomain-like_sf"/>
</dbReference>
<dbReference type="InterPro" id="IPR001647">
    <property type="entry name" value="HTH_TetR"/>
</dbReference>
<reference evidence="8 9" key="1">
    <citation type="submission" date="2021-01" db="EMBL/GenBank/DDBJ databases">
        <title>Whole genome shotgun sequence of Microbispora amethystogenes NBRC 101907.</title>
        <authorList>
            <person name="Komaki H."/>
            <person name="Tamura T."/>
        </authorList>
    </citation>
    <scope>NUCLEOTIDE SEQUENCE [LARGE SCALE GENOMIC DNA]</scope>
    <source>
        <strain evidence="8 9">NBRC 101907</strain>
    </source>
</reference>